<gene>
    <name evidence="2" type="ORF">ECPE_LOCUS1820</name>
</gene>
<organism evidence="4">
    <name type="scientific">Echinostoma caproni</name>
    <dbReference type="NCBI Taxonomy" id="27848"/>
    <lineage>
        <taxon>Eukaryota</taxon>
        <taxon>Metazoa</taxon>
        <taxon>Spiralia</taxon>
        <taxon>Lophotrochozoa</taxon>
        <taxon>Platyhelminthes</taxon>
        <taxon>Trematoda</taxon>
        <taxon>Digenea</taxon>
        <taxon>Plagiorchiida</taxon>
        <taxon>Echinostomata</taxon>
        <taxon>Echinostomatoidea</taxon>
        <taxon>Echinostomatidae</taxon>
        <taxon>Echinostoma</taxon>
    </lineage>
</organism>
<feature type="region of interest" description="Disordered" evidence="1">
    <location>
        <begin position="1"/>
        <end position="30"/>
    </location>
</feature>
<keyword evidence="3" id="KW-1185">Reference proteome</keyword>
<reference evidence="2 3" key="2">
    <citation type="submission" date="2018-11" db="EMBL/GenBank/DDBJ databases">
        <authorList>
            <consortium name="Pathogen Informatics"/>
        </authorList>
    </citation>
    <scope>NUCLEOTIDE SEQUENCE [LARGE SCALE GENOMIC DNA]</scope>
    <source>
        <strain evidence="2 3">Egypt</strain>
    </source>
</reference>
<reference evidence="4" key="1">
    <citation type="submission" date="2016-06" db="UniProtKB">
        <authorList>
            <consortium name="WormBaseParasite"/>
        </authorList>
    </citation>
    <scope>IDENTIFICATION</scope>
</reference>
<evidence type="ECO:0000256" key="1">
    <source>
        <dbReference type="SAM" id="MobiDB-lite"/>
    </source>
</evidence>
<proteinExistence type="predicted"/>
<dbReference type="WBParaSite" id="ECPE_0000181901-mRNA-1">
    <property type="protein sequence ID" value="ECPE_0000181901-mRNA-1"/>
    <property type="gene ID" value="ECPE_0000181901"/>
</dbReference>
<sequence>MTTVDLPGSRSTAGITSSQVQEPGRPLAKA</sequence>
<accession>A0A183A4D4</accession>
<name>A0A183A4D4_9TREM</name>
<dbReference type="AlphaFoldDB" id="A0A183A4D4"/>
<protein>
    <submittedName>
        <fullName evidence="4">FXSXX-COOH protein</fullName>
    </submittedName>
</protein>
<evidence type="ECO:0000313" key="3">
    <source>
        <dbReference type="Proteomes" id="UP000272942"/>
    </source>
</evidence>
<dbReference type="EMBL" id="UZAN01016082">
    <property type="protein sequence ID" value="VDP47037.1"/>
    <property type="molecule type" value="Genomic_DNA"/>
</dbReference>
<feature type="compositionally biased region" description="Polar residues" evidence="1">
    <location>
        <begin position="1"/>
        <end position="21"/>
    </location>
</feature>
<evidence type="ECO:0000313" key="2">
    <source>
        <dbReference type="EMBL" id="VDP47037.1"/>
    </source>
</evidence>
<dbReference type="Proteomes" id="UP000272942">
    <property type="component" value="Unassembled WGS sequence"/>
</dbReference>
<evidence type="ECO:0000313" key="4">
    <source>
        <dbReference type="WBParaSite" id="ECPE_0000181901-mRNA-1"/>
    </source>
</evidence>